<proteinExistence type="predicted"/>
<comment type="caution">
    <text evidence="1">The sequence shown here is derived from an EMBL/GenBank/DDBJ whole genome shotgun (WGS) entry which is preliminary data.</text>
</comment>
<accession>A0A556M7Q4</accession>
<gene>
    <name evidence="1" type="ORF">FO440_23825</name>
</gene>
<dbReference type="OrthoDB" id="964655at2"/>
<evidence type="ECO:0000313" key="1">
    <source>
        <dbReference type="EMBL" id="TSJ35950.1"/>
    </source>
</evidence>
<evidence type="ECO:0000313" key="2">
    <source>
        <dbReference type="Proteomes" id="UP000318733"/>
    </source>
</evidence>
<dbReference type="AlphaFoldDB" id="A0A556M7Q4"/>
<name>A0A556M7Q4_9SPHI</name>
<dbReference type="Proteomes" id="UP000318733">
    <property type="component" value="Unassembled WGS sequence"/>
</dbReference>
<keyword evidence="2" id="KW-1185">Reference proteome</keyword>
<sequence length="70" mass="8248">MNKQTEGHLLKKGVMYDDPFKMTIAEERDWQAIRQARTRERVFAAGQALVYEWRGRMVAEYPDNMVDIVS</sequence>
<dbReference type="EMBL" id="VLPK01000008">
    <property type="protein sequence ID" value="TSJ35950.1"/>
    <property type="molecule type" value="Genomic_DNA"/>
</dbReference>
<organism evidence="1 2">
    <name type="scientific">Mucilaginibacter corticis</name>
    <dbReference type="NCBI Taxonomy" id="2597670"/>
    <lineage>
        <taxon>Bacteria</taxon>
        <taxon>Pseudomonadati</taxon>
        <taxon>Bacteroidota</taxon>
        <taxon>Sphingobacteriia</taxon>
        <taxon>Sphingobacteriales</taxon>
        <taxon>Sphingobacteriaceae</taxon>
        <taxon>Mucilaginibacter</taxon>
    </lineage>
</organism>
<reference evidence="1 2" key="1">
    <citation type="submission" date="2019-07" db="EMBL/GenBank/DDBJ databases">
        <authorList>
            <person name="Huq M.A."/>
        </authorList>
    </citation>
    <scope>NUCLEOTIDE SEQUENCE [LARGE SCALE GENOMIC DNA]</scope>
    <source>
        <strain evidence="1 2">MAH-19</strain>
    </source>
</reference>
<dbReference type="RefSeq" id="WP_144250824.1">
    <property type="nucleotide sequence ID" value="NZ_VLPK01000008.1"/>
</dbReference>
<protein>
    <submittedName>
        <fullName evidence="1">Uncharacterized protein</fullName>
    </submittedName>
</protein>